<sequence>MKKVVSVLLSIIFVFAFASPVFAKANSTLNISKGDIGAEISPTLYGVSIDDASFGVDGGLSSNMVNNNSFEYKDNPEYAWEFNGVSPVVSSQNPINQNNPTYETITVESSGKMLNKGYTKLFDGKGNYSSKVAEKSGMSFKKGTTYYFSCYLLNVDFQGKIGVFFDSKSNNSDPVQLNINGTNKNSWTKVSVKVKSMATENGGLGISFNGTGSICIDYVTLVPDDSFGLGDGEWKYASLRADMFDALKNLKPSFLKFPGDCTAENNDGYNWKDTIGEPALRRQSVSVYNNSSKGYFANNSNMLGYHEYFQLARDLNAVPVAVVGAGIACQTNGEYEAYSQALDKTYMTDEQWEAYLTNECGFKKSEVKARTEYINSLGVKSVDDFNKYVNSIALTPGTDDFINYAQDVLDLIEYANADSTAGYWASLRSANGSEQPFNLKYLQIGGDNYGETYWRNFDALKKIINEKYPDIVVIASTGYSSDGEDFDTAWNKINSSYSSGLANEKVVDLKDNTLSQNVTRYDSYNQSGVGVILDEYRSSAYTKGNDVKNNNMFNASQEASFITGLEKNSSVVKMASYSPIFSKIGANSKNQSLVWFDGNDLAYTPSYYTQLIFANNVGKNYVNSTLNSDSDGVFQSVTIDETSRTLYIKLVNTSGNHEKISVNLSGFDEVSAVSQQSVGSDFKSVFNSIKKQTVAPRQTELEFEDGTFEAELAPYSATVIRVGYEQNNGNGFYVLPDNLNTEVKAFVPMSIPVFIIMIIAIFVVGSVAGYFVYSKFVLKGKKPNKPNKKKKDDSTDEE</sequence>
<dbReference type="InterPro" id="IPR055235">
    <property type="entry name" value="ASD1_cat"/>
</dbReference>
<keyword evidence="6" id="KW-0325">Glycoprotein</keyword>
<dbReference type="GO" id="GO:0046373">
    <property type="term" value="P:L-arabinose metabolic process"/>
    <property type="evidence" value="ECO:0007669"/>
    <property type="project" value="InterPro"/>
</dbReference>
<dbReference type="PANTHER" id="PTHR31776:SF0">
    <property type="entry name" value="ALPHA-L-ARABINOFURANOSIDASE 1"/>
    <property type="match status" value="1"/>
</dbReference>
<dbReference type="SMART" id="SM00813">
    <property type="entry name" value="Alpha-L-AF_C"/>
    <property type="match status" value="1"/>
</dbReference>
<evidence type="ECO:0000259" key="9">
    <source>
        <dbReference type="SMART" id="SM00813"/>
    </source>
</evidence>
<dbReference type="Pfam" id="PF22848">
    <property type="entry name" value="ASD1_dom"/>
    <property type="match status" value="2"/>
</dbReference>
<reference evidence="10 11" key="1">
    <citation type="submission" date="2017-02" db="EMBL/GenBank/DDBJ databases">
        <authorList>
            <person name="Peterson S.W."/>
        </authorList>
    </citation>
    <scope>NUCLEOTIDE SEQUENCE [LARGE SCALE GENOMIC DNA]</scope>
    <source>
        <strain evidence="10 11">ATCC 51222</strain>
    </source>
</reference>
<dbReference type="InterPro" id="IPR010720">
    <property type="entry name" value="Alpha-L-AF_C"/>
</dbReference>
<feature type="chain" id="PRO_5012978790" description="non-reducing end alpha-L-arabinofuranosidase" evidence="8">
    <location>
        <begin position="24"/>
        <end position="798"/>
    </location>
</feature>
<gene>
    <name evidence="10" type="ORF">SAMN02745114_00451</name>
</gene>
<organism evidence="10 11">
    <name type="scientific">Eubacterium coprostanoligenes</name>
    <dbReference type="NCBI Taxonomy" id="290054"/>
    <lineage>
        <taxon>Bacteria</taxon>
        <taxon>Bacillati</taxon>
        <taxon>Bacillota</taxon>
        <taxon>Clostridia</taxon>
        <taxon>Eubacteriales</taxon>
        <taxon>Eubacteriaceae</taxon>
        <taxon>Eubacterium</taxon>
    </lineage>
</organism>
<dbReference type="STRING" id="290054.SAMN02745114_00451"/>
<keyword evidence="4 8" id="KW-0732">Signal</keyword>
<dbReference type="InterPro" id="IPR051563">
    <property type="entry name" value="Glycosyl_Hydrolase_51"/>
</dbReference>
<comment type="catalytic activity">
    <reaction evidence="1">
        <text>Hydrolysis of terminal non-reducing alpha-L-arabinofuranoside residues in alpha-L-arabinosides.</text>
        <dbReference type="EC" id="3.2.1.55"/>
    </reaction>
</comment>
<evidence type="ECO:0000256" key="1">
    <source>
        <dbReference type="ARBA" id="ARBA00001462"/>
    </source>
</evidence>
<evidence type="ECO:0000313" key="10">
    <source>
        <dbReference type="EMBL" id="SJZ40644.1"/>
    </source>
</evidence>
<keyword evidence="7" id="KW-1133">Transmembrane helix</keyword>
<accession>A0A1T4KDZ1</accession>
<evidence type="ECO:0000256" key="8">
    <source>
        <dbReference type="SAM" id="SignalP"/>
    </source>
</evidence>
<dbReference type="Pfam" id="PF06964">
    <property type="entry name" value="Alpha-L-AF_C"/>
    <property type="match status" value="1"/>
</dbReference>
<keyword evidence="5" id="KW-0378">Hydrolase</keyword>
<dbReference type="Proteomes" id="UP000190657">
    <property type="component" value="Unassembled WGS sequence"/>
</dbReference>
<evidence type="ECO:0000313" key="11">
    <source>
        <dbReference type="Proteomes" id="UP000190657"/>
    </source>
</evidence>
<dbReference type="Gene3D" id="2.60.40.1180">
    <property type="entry name" value="Golgi alpha-mannosidase II"/>
    <property type="match status" value="1"/>
</dbReference>
<dbReference type="Gene3D" id="2.60.120.260">
    <property type="entry name" value="Galactose-binding domain-like"/>
    <property type="match status" value="1"/>
</dbReference>
<dbReference type="Gene3D" id="3.20.20.80">
    <property type="entry name" value="Glycosidases"/>
    <property type="match status" value="1"/>
</dbReference>
<evidence type="ECO:0000256" key="3">
    <source>
        <dbReference type="ARBA" id="ARBA00012670"/>
    </source>
</evidence>
<dbReference type="OrthoDB" id="9758333at2"/>
<evidence type="ECO:0000256" key="4">
    <source>
        <dbReference type="ARBA" id="ARBA00022729"/>
    </source>
</evidence>
<dbReference type="PANTHER" id="PTHR31776">
    <property type="entry name" value="ALPHA-L-ARABINOFURANOSIDASE 1"/>
    <property type="match status" value="1"/>
</dbReference>
<dbReference type="InterPro" id="IPR017853">
    <property type="entry name" value="GH"/>
</dbReference>
<dbReference type="EC" id="3.2.1.55" evidence="3"/>
<keyword evidence="7" id="KW-0812">Transmembrane</keyword>
<comment type="similarity">
    <text evidence="2">Belongs to the glycosyl hydrolase 51 family.</text>
</comment>
<evidence type="ECO:0000256" key="5">
    <source>
        <dbReference type="ARBA" id="ARBA00022801"/>
    </source>
</evidence>
<evidence type="ECO:0000256" key="2">
    <source>
        <dbReference type="ARBA" id="ARBA00007186"/>
    </source>
</evidence>
<dbReference type="SUPFAM" id="SSF51445">
    <property type="entry name" value="(Trans)glycosidases"/>
    <property type="match status" value="1"/>
</dbReference>
<name>A0A1T4KDZ1_9FIRM</name>
<feature type="domain" description="Alpha-L-arabinofuranosidase C-terminal" evidence="9">
    <location>
        <begin position="534"/>
        <end position="716"/>
    </location>
</feature>
<protein>
    <recommendedName>
        <fullName evidence="3">non-reducing end alpha-L-arabinofuranosidase</fullName>
        <ecNumber evidence="3">3.2.1.55</ecNumber>
    </recommendedName>
</protein>
<keyword evidence="7" id="KW-0472">Membrane</keyword>
<keyword evidence="11" id="KW-1185">Reference proteome</keyword>
<evidence type="ECO:0000256" key="6">
    <source>
        <dbReference type="ARBA" id="ARBA00023180"/>
    </source>
</evidence>
<evidence type="ECO:0000256" key="7">
    <source>
        <dbReference type="SAM" id="Phobius"/>
    </source>
</evidence>
<dbReference type="InterPro" id="IPR013780">
    <property type="entry name" value="Glyco_hydro_b"/>
</dbReference>
<dbReference type="GO" id="GO:0046556">
    <property type="term" value="F:alpha-L-arabinofuranosidase activity"/>
    <property type="evidence" value="ECO:0007669"/>
    <property type="project" value="UniProtKB-EC"/>
</dbReference>
<proteinExistence type="inferred from homology"/>
<dbReference type="SUPFAM" id="SSF51011">
    <property type="entry name" value="Glycosyl hydrolase domain"/>
    <property type="match status" value="1"/>
</dbReference>
<dbReference type="RefSeq" id="WP_078767948.1">
    <property type="nucleotide sequence ID" value="NZ_FUWW01000003.1"/>
</dbReference>
<dbReference type="AlphaFoldDB" id="A0A1T4KDZ1"/>
<feature type="transmembrane region" description="Helical" evidence="7">
    <location>
        <begin position="751"/>
        <end position="773"/>
    </location>
</feature>
<feature type="signal peptide" evidence="8">
    <location>
        <begin position="1"/>
        <end position="23"/>
    </location>
</feature>
<dbReference type="EMBL" id="FUWW01000003">
    <property type="protein sequence ID" value="SJZ40644.1"/>
    <property type="molecule type" value="Genomic_DNA"/>
</dbReference>